<dbReference type="GO" id="GO:0016020">
    <property type="term" value="C:membrane"/>
    <property type="evidence" value="ECO:0007669"/>
    <property type="project" value="TreeGrafter"/>
</dbReference>
<protein>
    <recommendedName>
        <fullName evidence="3">Exo-alpha-sialidase</fullName>
    </recommendedName>
</protein>
<dbReference type="Gene3D" id="2.120.10.10">
    <property type="match status" value="1"/>
</dbReference>
<dbReference type="InterPro" id="IPR036278">
    <property type="entry name" value="Sialidase_sf"/>
</dbReference>
<organism evidence="1 2">
    <name type="scientific">Ameiurus melas</name>
    <name type="common">Black bullhead</name>
    <name type="synonym">Silurus melas</name>
    <dbReference type="NCBI Taxonomy" id="219545"/>
    <lineage>
        <taxon>Eukaryota</taxon>
        <taxon>Metazoa</taxon>
        <taxon>Chordata</taxon>
        <taxon>Craniata</taxon>
        <taxon>Vertebrata</taxon>
        <taxon>Euteleostomi</taxon>
        <taxon>Actinopterygii</taxon>
        <taxon>Neopterygii</taxon>
        <taxon>Teleostei</taxon>
        <taxon>Ostariophysi</taxon>
        <taxon>Siluriformes</taxon>
        <taxon>Ictaluridae</taxon>
        <taxon>Ameiurus</taxon>
    </lineage>
</organism>
<dbReference type="AlphaFoldDB" id="A0A7J6A688"/>
<dbReference type="PANTHER" id="PTHR10628:SF23">
    <property type="entry name" value="SIALIDASE-3"/>
    <property type="match status" value="1"/>
</dbReference>
<evidence type="ECO:0008006" key="3">
    <source>
        <dbReference type="Google" id="ProtNLM"/>
    </source>
</evidence>
<dbReference type="SUPFAM" id="SSF50939">
    <property type="entry name" value="Sialidases"/>
    <property type="match status" value="1"/>
</dbReference>
<dbReference type="GO" id="GO:0006689">
    <property type="term" value="P:ganglioside catabolic process"/>
    <property type="evidence" value="ECO:0007669"/>
    <property type="project" value="TreeGrafter"/>
</dbReference>
<dbReference type="GO" id="GO:0005737">
    <property type="term" value="C:cytoplasm"/>
    <property type="evidence" value="ECO:0007669"/>
    <property type="project" value="TreeGrafter"/>
</dbReference>
<evidence type="ECO:0000313" key="2">
    <source>
        <dbReference type="Proteomes" id="UP000593565"/>
    </source>
</evidence>
<proteinExistence type="predicted"/>
<dbReference type="Proteomes" id="UP000593565">
    <property type="component" value="Unassembled WGS sequence"/>
</dbReference>
<evidence type="ECO:0000313" key="1">
    <source>
        <dbReference type="EMBL" id="KAF4077487.1"/>
    </source>
</evidence>
<dbReference type="GO" id="GO:0009313">
    <property type="term" value="P:oligosaccharide catabolic process"/>
    <property type="evidence" value="ECO:0007669"/>
    <property type="project" value="TreeGrafter"/>
</dbReference>
<dbReference type="PANTHER" id="PTHR10628">
    <property type="entry name" value="SIALIDASE"/>
    <property type="match status" value="1"/>
</dbReference>
<dbReference type="GO" id="GO:0004308">
    <property type="term" value="F:exo-alpha-sialidase activity"/>
    <property type="evidence" value="ECO:0007669"/>
    <property type="project" value="InterPro"/>
</dbReference>
<keyword evidence="2" id="KW-1185">Reference proteome</keyword>
<reference evidence="1 2" key="1">
    <citation type="submission" date="2020-02" db="EMBL/GenBank/DDBJ databases">
        <title>A chromosome-scale genome assembly of the black bullhead catfish (Ameiurus melas).</title>
        <authorList>
            <person name="Wen M."/>
            <person name="Zham M."/>
            <person name="Cabau C."/>
            <person name="Klopp C."/>
            <person name="Donnadieu C."/>
            <person name="Roques C."/>
            <person name="Bouchez O."/>
            <person name="Lampietro C."/>
            <person name="Jouanno E."/>
            <person name="Herpin A."/>
            <person name="Louis A."/>
            <person name="Berthelot C."/>
            <person name="Parey E."/>
            <person name="Roest-Crollius H."/>
            <person name="Braasch I."/>
            <person name="Postlethwait J."/>
            <person name="Robinson-Rechavi M."/>
            <person name="Echchiki A."/>
            <person name="Begum T."/>
            <person name="Montfort J."/>
            <person name="Schartl M."/>
            <person name="Bobe J."/>
            <person name="Guiguen Y."/>
        </authorList>
    </citation>
    <scope>NUCLEOTIDE SEQUENCE [LARGE SCALE GENOMIC DNA]</scope>
    <source>
        <strain evidence="1">M_S1</strain>
        <tissue evidence="1">Blood</tissue>
    </source>
</reference>
<gene>
    <name evidence="1" type="ORF">AMELA_G00208670</name>
</gene>
<name>A0A7J6A688_AMEME</name>
<sequence>MENSTLTPGLLQGEPPKTTLFRKEISGITYRIPALIYIDDSQTFLAFAEKRTSPCDHDATLLVMRRGARQNGSIQWSPVQELSTACLPGYRSMNPCPVYEKESKTLFLFFSCVLGKTTEHYQIFTVTIVGPHGALEKE</sequence>
<dbReference type="EMBL" id="JAAGNN010000018">
    <property type="protein sequence ID" value="KAF4077487.1"/>
    <property type="molecule type" value="Genomic_DNA"/>
</dbReference>
<comment type="caution">
    <text evidence="1">The sequence shown here is derived from an EMBL/GenBank/DDBJ whole genome shotgun (WGS) entry which is preliminary data.</text>
</comment>
<dbReference type="InterPro" id="IPR026856">
    <property type="entry name" value="Sialidase_fam"/>
</dbReference>
<dbReference type="CDD" id="cd15482">
    <property type="entry name" value="Sialidase_non-viral"/>
    <property type="match status" value="1"/>
</dbReference>
<accession>A0A7J6A688</accession>